<evidence type="ECO:0000313" key="8">
    <source>
        <dbReference type="EMBL" id="MCW0484953.1"/>
    </source>
</evidence>
<dbReference type="InterPro" id="IPR009003">
    <property type="entry name" value="Peptidase_S1_PA"/>
</dbReference>
<protein>
    <recommendedName>
        <fullName evidence="7">Dipeptidyl-peptidase</fullName>
        <ecNumber evidence="7">3.4.14.-</ecNumber>
    </recommendedName>
</protein>
<comment type="caution">
    <text evidence="8">The sequence shown here is derived from an EMBL/GenBank/DDBJ whole genome shotgun (WGS) entry which is preliminary data.</text>
</comment>
<keyword evidence="5 7" id="KW-0378">Hydrolase</keyword>
<evidence type="ECO:0000256" key="3">
    <source>
        <dbReference type="ARBA" id="ARBA00022670"/>
    </source>
</evidence>
<evidence type="ECO:0000256" key="1">
    <source>
        <dbReference type="ARBA" id="ARBA00010491"/>
    </source>
</evidence>
<proteinExistence type="inferred from homology"/>
<dbReference type="GO" id="GO:0008239">
    <property type="term" value="F:dipeptidyl-peptidase activity"/>
    <property type="evidence" value="ECO:0007669"/>
    <property type="project" value="UniProtKB-UniRule"/>
</dbReference>
<keyword evidence="3 7" id="KW-0645">Protease</keyword>
<gene>
    <name evidence="8" type="ORF">N2K84_19625</name>
</gene>
<dbReference type="PANTHER" id="PTHR38469">
    <property type="entry name" value="PERIPLASMIC PEPTIDASE SUBFAMILY S1B"/>
    <property type="match status" value="1"/>
</dbReference>
<accession>A0AA42C7G1</accession>
<reference evidence="8" key="1">
    <citation type="submission" date="2022-10" db="EMBL/GenBank/DDBJ databases">
        <title>Gaoshiqiia sediminis gen. nov., sp. nov., isolated from coastal sediment.</title>
        <authorList>
            <person name="Yu W.X."/>
            <person name="Mu D.S."/>
            <person name="Du J.Z."/>
            <person name="Liang Y.Q."/>
        </authorList>
    </citation>
    <scope>NUCLEOTIDE SEQUENCE</scope>
    <source>
        <strain evidence="8">A06</strain>
    </source>
</reference>
<dbReference type="InterPro" id="IPR019500">
    <property type="entry name" value="Pep_S46"/>
</dbReference>
<evidence type="ECO:0000256" key="5">
    <source>
        <dbReference type="ARBA" id="ARBA00022801"/>
    </source>
</evidence>
<keyword evidence="2 7" id="KW-0031">Aminopeptidase</keyword>
<dbReference type="GO" id="GO:0043171">
    <property type="term" value="P:peptide catabolic process"/>
    <property type="evidence" value="ECO:0007669"/>
    <property type="project" value="UniProtKB-UniRule"/>
</dbReference>
<evidence type="ECO:0000256" key="6">
    <source>
        <dbReference type="ARBA" id="ARBA00022825"/>
    </source>
</evidence>
<name>A0AA42C7G1_9BACT</name>
<keyword evidence="4" id="KW-0732">Signal</keyword>
<dbReference type="AlphaFoldDB" id="A0AA42C7G1"/>
<evidence type="ECO:0000256" key="2">
    <source>
        <dbReference type="ARBA" id="ARBA00022438"/>
    </source>
</evidence>
<keyword evidence="6 7" id="KW-0720">Serine protease</keyword>
<dbReference type="PROSITE" id="PS51257">
    <property type="entry name" value="PROKAR_LIPOPROTEIN"/>
    <property type="match status" value="1"/>
</dbReference>
<sequence length="716" mass="82217">MMRKLLFGLFLLFYSCLSFAKEGMWLPMLLEKYNIEEMQQLGFRLTAEDIYSVNQNSMKDAVVLFGKGCTGELVSNEGLLFTNHHCAYPNIQSHSSVEHDYLTAGFWAKSKEEELPNPGLEVRFLERMEEVTDSALAGTEGLAGSDFYRKVAENSKTIETAASDSGKYEAIVKPVFHGNQYFVYVYKVFKDVRLVGAPPSAIGKFGGDTDNWMWPRHTGDFSVFRIYADQNNEPAEYSPDNVPYRPKSFFPVSLKGVQANDFILVFGFPGSTDQYLPSQAVNLIMNQTDPDKVRIRTRKLELLSKHMAADPKVRIQYASKYARTANAWKKWQGEIKGLKSMDALKIKKQFEQEFQEWSAQSDSLTEQYADVLPQFEKLYIDLEAFNRANSYYDEIVFRGTDILALADLFPRTENGWQKASETIRQRYVEELGKKVQEHFKDYDQTTDEDVFVQLLRMLKADLDPSFLPLHFHRLMEVNDDEKLLRKVYRKSVFTDEAKLTGLVKKLDEKHIKKLQKDPLMAFYKELRGHYQRNVEHVYRDILREINQVQRTYMAGIMAMEQNRALYPDANLTLRVAYGNVEGYQPADGVYYKHFTTLKGIMEKDDPGVYDYNVPQRLRDLYAGKDYGTYASDGELPVAFAASVHTTGGNSGSPAINANGELVGINFDRCWEGTMSDILFDPDRCRNIMIDIRYVLFLIDKFAGAGYLLDEMNLVLE</sequence>
<dbReference type="SUPFAM" id="SSF50494">
    <property type="entry name" value="Trypsin-like serine proteases"/>
    <property type="match status" value="1"/>
</dbReference>
<dbReference type="PANTHER" id="PTHR38469:SF1">
    <property type="entry name" value="PERIPLASMIC PEPTIDASE SUBFAMILY S1B"/>
    <property type="match status" value="1"/>
</dbReference>
<keyword evidence="9" id="KW-1185">Reference proteome</keyword>
<comment type="function">
    <text evidence="7">Catalyzes the removal of dipeptides from the N-terminus of oligopeptides.</text>
</comment>
<dbReference type="Gene3D" id="2.40.10.10">
    <property type="entry name" value="Trypsin-like serine proteases"/>
    <property type="match status" value="1"/>
</dbReference>
<comment type="similarity">
    <text evidence="1 7">Belongs to the peptidase S46 family.</text>
</comment>
<dbReference type="RefSeq" id="WP_282593539.1">
    <property type="nucleotide sequence ID" value="NZ_JAPAAF010000067.1"/>
</dbReference>
<dbReference type="EMBL" id="JAPAAF010000067">
    <property type="protein sequence ID" value="MCW0484953.1"/>
    <property type="molecule type" value="Genomic_DNA"/>
</dbReference>
<dbReference type="GO" id="GO:0006508">
    <property type="term" value="P:proteolysis"/>
    <property type="evidence" value="ECO:0007669"/>
    <property type="project" value="UniProtKB-KW"/>
</dbReference>
<dbReference type="InterPro" id="IPR043504">
    <property type="entry name" value="Peptidase_S1_PA_chymotrypsin"/>
</dbReference>
<evidence type="ECO:0000313" key="9">
    <source>
        <dbReference type="Proteomes" id="UP001163821"/>
    </source>
</evidence>
<dbReference type="GO" id="GO:0070009">
    <property type="term" value="F:serine-type aminopeptidase activity"/>
    <property type="evidence" value="ECO:0007669"/>
    <property type="project" value="UniProtKB-UniRule"/>
</dbReference>
<evidence type="ECO:0000256" key="7">
    <source>
        <dbReference type="RuleBase" id="RU366067"/>
    </source>
</evidence>
<dbReference type="Proteomes" id="UP001163821">
    <property type="component" value="Unassembled WGS sequence"/>
</dbReference>
<evidence type="ECO:0000256" key="4">
    <source>
        <dbReference type="ARBA" id="ARBA00022729"/>
    </source>
</evidence>
<organism evidence="8 9">
    <name type="scientific">Gaoshiqia sediminis</name>
    <dbReference type="NCBI Taxonomy" id="2986998"/>
    <lineage>
        <taxon>Bacteria</taxon>
        <taxon>Pseudomonadati</taxon>
        <taxon>Bacteroidota</taxon>
        <taxon>Bacteroidia</taxon>
        <taxon>Marinilabiliales</taxon>
        <taxon>Prolixibacteraceae</taxon>
        <taxon>Gaoshiqia</taxon>
    </lineage>
</organism>
<dbReference type="Pfam" id="PF10459">
    <property type="entry name" value="Peptidase_S46"/>
    <property type="match status" value="1"/>
</dbReference>
<dbReference type="EC" id="3.4.14.-" evidence="7"/>